<dbReference type="Proteomes" id="UP000218103">
    <property type="component" value="Plasmid unnamed1"/>
</dbReference>
<reference evidence="2" key="1">
    <citation type="submission" date="2017-09" db="EMBL/GenBank/DDBJ databases">
        <title>FDA dAtabase for Regulatory Grade micrObial Sequences (FDA-ARGOS): Supporting development and validation of Infectious Disease Dx tests.</title>
        <authorList>
            <person name="Minogue T."/>
            <person name="Wolcott M."/>
            <person name="Wasieloski L."/>
            <person name="Aguilar W."/>
            <person name="Moore D."/>
            <person name="Tallon L.J."/>
            <person name="Sadzewicz L."/>
            <person name="Ott S."/>
            <person name="Zhao X."/>
            <person name="Nagaraj S."/>
            <person name="Vavikolanu K."/>
            <person name="Aluvathingal J."/>
            <person name="Nadendla S."/>
            <person name="Sichtig H."/>
        </authorList>
    </citation>
    <scope>NUCLEOTIDE SEQUENCE [LARGE SCALE GENOMIC DNA]</scope>
    <source>
        <strain evidence="2">FDAARGOS_388</strain>
        <plasmid evidence="2">unnamed1</plasmid>
    </source>
</reference>
<organism evidence="1 2">
    <name type="scientific">Burkholderia cepacia</name>
    <name type="common">Pseudomonas cepacia</name>
    <dbReference type="NCBI Taxonomy" id="292"/>
    <lineage>
        <taxon>Bacteria</taxon>
        <taxon>Pseudomonadati</taxon>
        <taxon>Pseudomonadota</taxon>
        <taxon>Betaproteobacteria</taxon>
        <taxon>Burkholderiales</taxon>
        <taxon>Burkholderiaceae</taxon>
        <taxon>Burkholderia</taxon>
        <taxon>Burkholderia cepacia complex</taxon>
    </lineage>
</organism>
<protein>
    <recommendedName>
        <fullName evidence="3">DUF87 domain-containing protein</fullName>
    </recommendedName>
</protein>
<sequence>MAEEAQPYMFITHTSEVSHTLVIGQTGSGKTVYAEFEKLRQAEHPAGSSAIAPTDDIEGE</sequence>
<evidence type="ECO:0000313" key="1">
    <source>
        <dbReference type="EMBL" id="ATF79533.1"/>
    </source>
</evidence>
<proteinExistence type="predicted"/>
<evidence type="ECO:0000313" key="2">
    <source>
        <dbReference type="Proteomes" id="UP000218103"/>
    </source>
</evidence>
<name>A0ABN5D2A4_BURCE</name>
<evidence type="ECO:0008006" key="3">
    <source>
        <dbReference type="Google" id="ProtNLM"/>
    </source>
</evidence>
<gene>
    <name evidence="1" type="ORF">CO711_18825</name>
</gene>
<accession>A0ABN5D2A4</accession>
<keyword evidence="2" id="KW-1185">Reference proteome</keyword>
<geneLocation type="plasmid" evidence="1 2">
    <name>unnamed1</name>
</geneLocation>
<dbReference type="RefSeq" id="WP_027792008.1">
    <property type="nucleotide sequence ID" value="NZ_BCNU01000058.1"/>
</dbReference>
<dbReference type="EMBL" id="CP023519">
    <property type="protein sequence ID" value="ATF79533.1"/>
    <property type="molecule type" value="Genomic_DNA"/>
</dbReference>
<keyword evidence="1" id="KW-0614">Plasmid</keyword>